<dbReference type="Proteomes" id="UP000826271">
    <property type="component" value="Unassembled WGS sequence"/>
</dbReference>
<dbReference type="PROSITE" id="PS01031">
    <property type="entry name" value="SHSP"/>
    <property type="match status" value="1"/>
</dbReference>
<organism evidence="5 6">
    <name type="scientific">Buddleja alternifolia</name>
    <dbReference type="NCBI Taxonomy" id="168488"/>
    <lineage>
        <taxon>Eukaryota</taxon>
        <taxon>Viridiplantae</taxon>
        <taxon>Streptophyta</taxon>
        <taxon>Embryophyta</taxon>
        <taxon>Tracheophyta</taxon>
        <taxon>Spermatophyta</taxon>
        <taxon>Magnoliopsida</taxon>
        <taxon>eudicotyledons</taxon>
        <taxon>Gunneridae</taxon>
        <taxon>Pentapetalae</taxon>
        <taxon>asterids</taxon>
        <taxon>lamiids</taxon>
        <taxon>Lamiales</taxon>
        <taxon>Scrophulariaceae</taxon>
        <taxon>Buddlejeae</taxon>
        <taxon>Buddleja</taxon>
    </lineage>
</organism>
<accession>A0AAV6WW86</accession>
<dbReference type="CDD" id="cd06464">
    <property type="entry name" value="ACD_sHsps-like"/>
    <property type="match status" value="1"/>
</dbReference>
<dbReference type="InterPro" id="IPR031107">
    <property type="entry name" value="Small_HSP"/>
</dbReference>
<keyword evidence="6" id="KW-1185">Reference proteome</keyword>
<feature type="domain" description="SHSP" evidence="4">
    <location>
        <begin position="1"/>
        <end position="87"/>
    </location>
</feature>
<dbReference type="AlphaFoldDB" id="A0AAV6WW86"/>
<proteinExistence type="inferred from homology"/>
<evidence type="ECO:0000313" key="6">
    <source>
        <dbReference type="Proteomes" id="UP000826271"/>
    </source>
</evidence>
<sequence length="87" mass="9980">MEPDSVKKSTQSSKNLKILQTKRLSHNSKCPRSMLCRRGKFMRTFSLPENCKTDHVTSSFENGVLKVTVPKKDVKNNYSHVKNIQVN</sequence>
<keyword evidence="1" id="KW-0346">Stress response</keyword>
<dbReference type="SUPFAM" id="SSF49764">
    <property type="entry name" value="HSP20-like chaperones"/>
    <property type="match status" value="1"/>
</dbReference>
<evidence type="ECO:0000313" key="5">
    <source>
        <dbReference type="EMBL" id="KAG8374364.1"/>
    </source>
</evidence>
<protein>
    <recommendedName>
        <fullName evidence="4">SHSP domain-containing protein</fullName>
    </recommendedName>
</protein>
<evidence type="ECO:0000256" key="1">
    <source>
        <dbReference type="ARBA" id="ARBA00023016"/>
    </source>
</evidence>
<dbReference type="PANTHER" id="PTHR11527">
    <property type="entry name" value="HEAT-SHOCK PROTEIN 20 FAMILY MEMBER"/>
    <property type="match status" value="1"/>
</dbReference>
<dbReference type="Pfam" id="PF00011">
    <property type="entry name" value="HSP20"/>
    <property type="match status" value="1"/>
</dbReference>
<comment type="similarity">
    <text evidence="2 3">Belongs to the small heat shock protein (HSP20) family.</text>
</comment>
<dbReference type="InterPro" id="IPR008978">
    <property type="entry name" value="HSP20-like_chaperone"/>
</dbReference>
<evidence type="ECO:0000256" key="3">
    <source>
        <dbReference type="RuleBase" id="RU003616"/>
    </source>
</evidence>
<evidence type="ECO:0000259" key="4">
    <source>
        <dbReference type="PROSITE" id="PS01031"/>
    </source>
</evidence>
<reference evidence="5" key="1">
    <citation type="submission" date="2019-10" db="EMBL/GenBank/DDBJ databases">
        <authorList>
            <person name="Zhang R."/>
            <person name="Pan Y."/>
            <person name="Wang J."/>
            <person name="Ma R."/>
            <person name="Yu S."/>
        </authorList>
    </citation>
    <scope>NUCLEOTIDE SEQUENCE</scope>
    <source>
        <strain evidence="5">LA-IB0</strain>
        <tissue evidence="5">Leaf</tissue>
    </source>
</reference>
<gene>
    <name evidence="5" type="ORF">BUALT_Bualt11G0124200</name>
</gene>
<dbReference type="Gene3D" id="2.60.40.790">
    <property type="match status" value="1"/>
</dbReference>
<comment type="caution">
    <text evidence="5">The sequence shown here is derived from an EMBL/GenBank/DDBJ whole genome shotgun (WGS) entry which is preliminary data.</text>
</comment>
<evidence type="ECO:0000256" key="2">
    <source>
        <dbReference type="PROSITE-ProRule" id="PRU00285"/>
    </source>
</evidence>
<dbReference type="InterPro" id="IPR002068">
    <property type="entry name" value="A-crystallin/Hsp20_dom"/>
</dbReference>
<name>A0AAV6WW86_9LAMI</name>
<dbReference type="EMBL" id="WHWC01000011">
    <property type="protein sequence ID" value="KAG8374364.1"/>
    <property type="molecule type" value="Genomic_DNA"/>
</dbReference>